<organism evidence="3 4">
    <name type="scientific">Psychromonas arctica</name>
    <dbReference type="NCBI Taxonomy" id="168275"/>
    <lineage>
        <taxon>Bacteria</taxon>
        <taxon>Pseudomonadati</taxon>
        <taxon>Pseudomonadota</taxon>
        <taxon>Gammaproteobacteria</taxon>
        <taxon>Alteromonadales</taxon>
        <taxon>Psychromonadaceae</taxon>
        <taxon>Psychromonas</taxon>
    </lineage>
</organism>
<evidence type="ECO:0000313" key="3">
    <source>
        <dbReference type="EMBL" id="MEL0658307.1"/>
    </source>
</evidence>
<dbReference type="InterPro" id="IPR002347">
    <property type="entry name" value="SDR_fam"/>
</dbReference>
<dbReference type="Proteomes" id="UP001366060">
    <property type="component" value="Unassembled WGS sequence"/>
</dbReference>
<dbReference type="SUPFAM" id="SSF51735">
    <property type="entry name" value="NAD(P)-binding Rossmann-fold domains"/>
    <property type="match status" value="1"/>
</dbReference>
<accession>A0ABU9H8W0</accession>
<dbReference type="EMBL" id="JBAKBA010000006">
    <property type="protein sequence ID" value="MEL0658307.1"/>
    <property type="molecule type" value="Genomic_DNA"/>
</dbReference>
<dbReference type="PROSITE" id="PS00061">
    <property type="entry name" value="ADH_SHORT"/>
    <property type="match status" value="1"/>
</dbReference>
<evidence type="ECO:0000313" key="4">
    <source>
        <dbReference type="Proteomes" id="UP001366060"/>
    </source>
</evidence>
<dbReference type="PRINTS" id="PR00080">
    <property type="entry name" value="SDRFAMILY"/>
</dbReference>
<dbReference type="Pfam" id="PF13561">
    <property type="entry name" value="adh_short_C2"/>
    <property type="match status" value="1"/>
</dbReference>
<dbReference type="PANTHER" id="PTHR43639">
    <property type="entry name" value="OXIDOREDUCTASE, SHORT-CHAIN DEHYDROGENASE/REDUCTASE FAMILY (AFU_ORTHOLOGUE AFUA_5G02870)"/>
    <property type="match status" value="1"/>
</dbReference>
<dbReference type="PRINTS" id="PR00081">
    <property type="entry name" value="GDHRDH"/>
</dbReference>
<evidence type="ECO:0000256" key="2">
    <source>
        <dbReference type="ARBA" id="ARBA00023002"/>
    </source>
</evidence>
<dbReference type="InterPro" id="IPR036291">
    <property type="entry name" value="NAD(P)-bd_dom_sf"/>
</dbReference>
<evidence type="ECO:0000256" key="1">
    <source>
        <dbReference type="ARBA" id="ARBA00006484"/>
    </source>
</evidence>
<dbReference type="CDD" id="cd05233">
    <property type="entry name" value="SDR_c"/>
    <property type="match status" value="1"/>
</dbReference>
<name>A0ABU9H8W0_9GAMM</name>
<gene>
    <name evidence="3" type="ORF">V6255_04055</name>
</gene>
<keyword evidence="4" id="KW-1185">Reference proteome</keyword>
<protein>
    <submittedName>
        <fullName evidence="3">SDR family oxidoreductase</fullName>
    </submittedName>
</protein>
<dbReference type="InterPro" id="IPR020904">
    <property type="entry name" value="Sc_DH/Rdtase_CS"/>
</dbReference>
<dbReference type="RefSeq" id="WP_341626982.1">
    <property type="nucleotide sequence ID" value="NZ_JBAKBA010000006.1"/>
</dbReference>
<comment type="similarity">
    <text evidence="1">Belongs to the short-chain dehydrogenases/reductases (SDR) family.</text>
</comment>
<keyword evidence="2" id="KW-0560">Oxidoreductase</keyword>
<dbReference type="Gene3D" id="3.40.50.720">
    <property type="entry name" value="NAD(P)-binding Rossmann-like Domain"/>
    <property type="match status" value="1"/>
</dbReference>
<sequence>MAFQVLNHPVVLVTGGSRGIGAATAKLLAKLGYAVCVNYSANETAAHHVVSDIEKEGGKAIAVQADVSNEDDVIRLFNTLDNTLGPVTHLVNNAGILLPQMRVADMSAERINKVLMTNVTSYFLCCREAIKRMEDGGSIVNVSSAASRLGSPFEYVDYAASKGAIDTLTTGLSLEVAKDNIRVNCVRPGFIDTTMHADGGEADRIERVKHLIPLQRGGRPEEVAASIAFLLSHDASYITGTFIDLAGGK</sequence>
<reference evidence="3 4" key="1">
    <citation type="submission" date="2024-02" db="EMBL/GenBank/DDBJ databases">
        <title>Bacteria isolated from the canopy kelp, Nereocystis luetkeana.</title>
        <authorList>
            <person name="Pfister C.A."/>
            <person name="Younker I.T."/>
            <person name="Light S.H."/>
        </authorList>
    </citation>
    <scope>NUCLEOTIDE SEQUENCE [LARGE SCALE GENOMIC DNA]</scope>
    <source>
        <strain evidence="3 4">TI.2.07</strain>
    </source>
</reference>
<proteinExistence type="inferred from homology"/>
<comment type="caution">
    <text evidence="3">The sequence shown here is derived from an EMBL/GenBank/DDBJ whole genome shotgun (WGS) entry which is preliminary data.</text>
</comment>
<dbReference type="PANTHER" id="PTHR43639:SF1">
    <property type="entry name" value="SHORT-CHAIN DEHYDROGENASE_REDUCTASE FAMILY PROTEIN"/>
    <property type="match status" value="1"/>
</dbReference>